<comment type="caution">
    <text evidence="2">The sequence shown here is derived from an EMBL/GenBank/DDBJ whole genome shotgun (WGS) entry which is preliminary data.</text>
</comment>
<dbReference type="InterPro" id="IPR027417">
    <property type="entry name" value="P-loop_NTPase"/>
</dbReference>
<accession>A0A5Y0QN59</accession>
<evidence type="ECO:0000313" key="2">
    <source>
        <dbReference type="EMBL" id="ECB6965161.1"/>
    </source>
</evidence>
<proteinExistence type="predicted"/>
<name>A0A5Y0QN59_SALET</name>
<feature type="domain" description="Terminase ATPase subunit N-terminal" evidence="1">
    <location>
        <begin position="12"/>
        <end position="69"/>
    </location>
</feature>
<dbReference type="AlphaFoldDB" id="A0A5Y0QN59"/>
<feature type="non-terminal residue" evidence="2">
    <location>
        <position position="380"/>
    </location>
</feature>
<reference evidence="2" key="1">
    <citation type="submission" date="2019-03" db="EMBL/GenBank/DDBJ databases">
        <authorList>
            <person name="Ashton P.M."/>
            <person name="Dallman T."/>
            <person name="Nair S."/>
            <person name="De Pinna E."/>
            <person name="Peters T."/>
            <person name="Grant K."/>
        </authorList>
    </citation>
    <scope>NUCLEOTIDE SEQUENCE</scope>
    <source>
        <strain evidence="2">306533</strain>
    </source>
</reference>
<dbReference type="Pfam" id="PF06056">
    <property type="entry name" value="Terminase_5"/>
    <property type="match status" value="1"/>
</dbReference>
<protein>
    <submittedName>
        <fullName evidence="2">Oxidoreductase</fullName>
    </submittedName>
</protein>
<gene>
    <name evidence="2" type="ORF">E0Y54_24555</name>
</gene>
<dbReference type="EMBL" id="AAHYKC010000065">
    <property type="protein sequence ID" value="ECB6965161.1"/>
    <property type="molecule type" value="Genomic_DNA"/>
</dbReference>
<dbReference type="Pfam" id="PF03237">
    <property type="entry name" value="Terminase_6N"/>
    <property type="match status" value="1"/>
</dbReference>
<dbReference type="InterPro" id="IPR010332">
    <property type="entry name" value="ATPase_terminase-su_N"/>
</dbReference>
<dbReference type="Gene3D" id="3.40.50.300">
    <property type="entry name" value="P-loop containing nucleotide triphosphate hydrolases"/>
    <property type="match status" value="1"/>
</dbReference>
<evidence type="ECO:0000259" key="1">
    <source>
        <dbReference type="Pfam" id="PF06056"/>
    </source>
</evidence>
<organism evidence="2">
    <name type="scientific">Salmonella enterica subsp. enterica serovar Weltevreden</name>
    <dbReference type="NCBI Taxonomy" id="57743"/>
    <lineage>
        <taxon>Bacteria</taxon>
        <taxon>Pseudomonadati</taxon>
        <taxon>Pseudomonadota</taxon>
        <taxon>Gammaproteobacteria</taxon>
        <taxon>Enterobacterales</taxon>
        <taxon>Enterobacteriaceae</taxon>
        <taxon>Salmonella</taxon>
    </lineage>
</organism>
<sequence>MTISTDTTLLHDPRRQASLLYWQGFSVPQIAEMLQVKRPTVQSWKQRDGWDGIAPISRVESSLEARLIQLIAKPQKSGGDFKEIDLLGRQIERLARVNRYSQTGNEADLNPNVANRNKGERKRPKKNFFSDEAVAKLEEIFFDQSFEYQLQWYRAGLAHRIRDILKSRQIGATFYFSREALLRALKTGHNQIFLSASKTQAYVFREYIIQFARLVDVDLTGDPIVIGNNGAKLIFLGTNSNTAQSHNGDLYVDEIFWIPNFQKLRKVASGMASQKHLRSTYFSTPSTLAHGAYPFWSGELFNKGRASAADRIEIDISHSALAGGLLCADGQWRQIVTIEDALAGGCTLFDLDQLRRENSDEDFKNLFMCEFVDDKASVFP</sequence>